<evidence type="ECO:0000256" key="1">
    <source>
        <dbReference type="SAM" id="MobiDB-lite"/>
    </source>
</evidence>
<evidence type="ECO:0000313" key="4">
    <source>
        <dbReference type="EMBL" id="KWV57483.1"/>
    </source>
</evidence>
<dbReference type="AlphaFoldDB" id="A0A109JYN7"/>
<reference evidence="4 5" key="1">
    <citation type="submission" date="2015-11" db="EMBL/GenBank/DDBJ databases">
        <title>Draft Genome Sequence of the Strain BR 10423 (Rhizobium sp.) isolated from nodules of Mimosa pudica.</title>
        <authorList>
            <person name="Barauna A.C."/>
            <person name="Zilli J.E."/>
            <person name="Simoes-Araujo J.L."/>
            <person name="Reis V.M."/>
            <person name="James E.K."/>
            <person name="Reis F.B.Jr."/>
            <person name="Rouws L.F."/>
            <person name="Passos S.R."/>
            <person name="Gois S.R."/>
        </authorList>
    </citation>
    <scope>NUCLEOTIDE SEQUENCE [LARGE SCALE GENOMIC DNA]</scope>
    <source>
        <strain evidence="4 5">BR10423</strain>
    </source>
</reference>
<dbReference type="Proteomes" id="UP000068164">
    <property type="component" value="Unassembled WGS sequence"/>
</dbReference>
<accession>A0A109JYN7</accession>
<feature type="region of interest" description="Disordered" evidence="1">
    <location>
        <begin position="1"/>
        <end position="29"/>
    </location>
</feature>
<comment type="caution">
    <text evidence="4">The sequence shown here is derived from an EMBL/GenBank/DDBJ whole genome shotgun (WGS) entry which is preliminary data.</text>
</comment>
<gene>
    <name evidence="4" type="ORF">AS026_31085</name>
    <name evidence="3" type="ORF">AS026_31120</name>
    <name evidence="2" type="ORF">AS026_31175</name>
</gene>
<proteinExistence type="predicted"/>
<dbReference type="EMBL" id="LNCD01000030">
    <property type="protein sequence ID" value="KWV57283.1"/>
    <property type="molecule type" value="Genomic_DNA"/>
</dbReference>
<evidence type="ECO:0000313" key="5">
    <source>
        <dbReference type="Proteomes" id="UP000068164"/>
    </source>
</evidence>
<sequence>MLKVWREVENIQPDEPPADMDVSEPVRDPDTGHMISVVAAALSVFMLADGDEDRFAEEGFEKWRSGDLSRYAKDRSETAREDLNTHSPIHCLDHCDPTNEFYRSFGDDY</sequence>
<evidence type="ECO:0000313" key="3">
    <source>
        <dbReference type="EMBL" id="KWV57286.1"/>
    </source>
</evidence>
<name>A0A109JYN7_9HYPH</name>
<evidence type="ECO:0000313" key="2">
    <source>
        <dbReference type="EMBL" id="KWV57283.1"/>
    </source>
</evidence>
<protein>
    <submittedName>
        <fullName evidence="4">Uncharacterized protein</fullName>
    </submittedName>
</protein>
<organism evidence="4 5">
    <name type="scientific">Rhizobium altiplani</name>
    <dbReference type="NCBI Taxonomy" id="1864509"/>
    <lineage>
        <taxon>Bacteria</taxon>
        <taxon>Pseudomonadati</taxon>
        <taxon>Pseudomonadota</taxon>
        <taxon>Alphaproteobacteria</taxon>
        <taxon>Hyphomicrobiales</taxon>
        <taxon>Rhizobiaceae</taxon>
        <taxon>Rhizobium/Agrobacterium group</taxon>
        <taxon>Rhizobium</taxon>
    </lineage>
</organism>
<dbReference type="EMBL" id="LNCD01000029">
    <property type="protein sequence ID" value="KWV57286.1"/>
    <property type="molecule type" value="Genomic_DNA"/>
</dbReference>
<keyword evidence="5" id="KW-1185">Reference proteome</keyword>
<dbReference type="EMBL" id="LNCD01000028">
    <property type="protein sequence ID" value="KWV57483.1"/>
    <property type="molecule type" value="Genomic_DNA"/>
</dbReference>